<evidence type="ECO:0000313" key="7">
    <source>
        <dbReference type="EMBL" id="KAK8931339.1"/>
    </source>
</evidence>
<dbReference type="AlphaFoldDB" id="A0AAP0B847"/>
<keyword evidence="4 5" id="KW-0408">Iron</keyword>
<evidence type="ECO:0000256" key="4">
    <source>
        <dbReference type="ARBA" id="ARBA00023004"/>
    </source>
</evidence>
<dbReference type="InterPro" id="IPR044861">
    <property type="entry name" value="IPNS-like_FE2OG_OXY"/>
</dbReference>
<proteinExistence type="inferred from homology"/>
<dbReference type="SUPFAM" id="SSF51197">
    <property type="entry name" value="Clavaminate synthase-like"/>
    <property type="match status" value="1"/>
</dbReference>
<dbReference type="Proteomes" id="UP001418222">
    <property type="component" value="Unassembled WGS sequence"/>
</dbReference>
<keyword evidence="7" id="KW-0223">Dioxygenase</keyword>
<keyword evidence="3 5" id="KW-0560">Oxidoreductase</keyword>
<dbReference type="PROSITE" id="PS51471">
    <property type="entry name" value="FE2OG_OXY"/>
    <property type="match status" value="1"/>
</dbReference>
<evidence type="ECO:0000313" key="8">
    <source>
        <dbReference type="Proteomes" id="UP001418222"/>
    </source>
</evidence>
<evidence type="ECO:0000256" key="2">
    <source>
        <dbReference type="ARBA" id="ARBA00022723"/>
    </source>
</evidence>
<evidence type="ECO:0000256" key="1">
    <source>
        <dbReference type="ARBA" id="ARBA00008056"/>
    </source>
</evidence>
<dbReference type="Pfam" id="PF03171">
    <property type="entry name" value="2OG-FeII_Oxy"/>
    <property type="match status" value="1"/>
</dbReference>
<dbReference type="GO" id="GO:0046872">
    <property type="term" value="F:metal ion binding"/>
    <property type="evidence" value="ECO:0007669"/>
    <property type="project" value="UniProtKB-KW"/>
</dbReference>
<dbReference type="EMBL" id="JBBWWQ010000014">
    <property type="protein sequence ID" value="KAK8931339.1"/>
    <property type="molecule type" value="Genomic_DNA"/>
</dbReference>
<name>A0AAP0B847_9ASPA</name>
<dbReference type="InterPro" id="IPR050295">
    <property type="entry name" value="Plant_2OG-oxidoreductases"/>
</dbReference>
<comment type="similarity">
    <text evidence="1 5">Belongs to the iron/ascorbate-dependent oxidoreductase family.</text>
</comment>
<accession>A0AAP0B847</accession>
<dbReference type="InterPro" id="IPR027443">
    <property type="entry name" value="IPNS-like_sf"/>
</dbReference>
<keyword evidence="2 5" id="KW-0479">Metal-binding</keyword>
<dbReference type="PANTHER" id="PTHR47991">
    <property type="entry name" value="OXOGLUTARATE/IRON-DEPENDENT DIOXYGENASE"/>
    <property type="match status" value="1"/>
</dbReference>
<comment type="caution">
    <text evidence="7">The sequence shown here is derived from an EMBL/GenBank/DDBJ whole genome shotgun (WGS) entry which is preliminary data.</text>
</comment>
<reference evidence="7 8" key="1">
    <citation type="journal article" date="2022" name="Nat. Plants">
        <title>Genomes of leafy and leafless Platanthera orchids illuminate the evolution of mycoheterotrophy.</title>
        <authorList>
            <person name="Li M.H."/>
            <person name="Liu K.W."/>
            <person name="Li Z."/>
            <person name="Lu H.C."/>
            <person name="Ye Q.L."/>
            <person name="Zhang D."/>
            <person name="Wang J.Y."/>
            <person name="Li Y.F."/>
            <person name="Zhong Z.M."/>
            <person name="Liu X."/>
            <person name="Yu X."/>
            <person name="Liu D.K."/>
            <person name="Tu X.D."/>
            <person name="Liu B."/>
            <person name="Hao Y."/>
            <person name="Liao X.Y."/>
            <person name="Jiang Y.T."/>
            <person name="Sun W.H."/>
            <person name="Chen J."/>
            <person name="Chen Y.Q."/>
            <person name="Ai Y."/>
            <person name="Zhai J.W."/>
            <person name="Wu S.S."/>
            <person name="Zhou Z."/>
            <person name="Hsiao Y.Y."/>
            <person name="Wu W.L."/>
            <person name="Chen Y.Y."/>
            <person name="Lin Y.F."/>
            <person name="Hsu J.L."/>
            <person name="Li C.Y."/>
            <person name="Wang Z.W."/>
            <person name="Zhao X."/>
            <person name="Zhong W.Y."/>
            <person name="Ma X.K."/>
            <person name="Ma L."/>
            <person name="Huang J."/>
            <person name="Chen G.Z."/>
            <person name="Huang M.Z."/>
            <person name="Huang L."/>
            <person name="Peng D.H."/>
            <person name="Luo Y.B."/>
            <person name="Zou S.Q."/>
            <person name="Chen S.P."/>
            <person name="Lan S."/>
            <person name="Tsai W.C."/>
            <person name="Van de Peer Y."/>
            <person name="Liu Z.J."/>
        </authorList>
    </citation>
    <scope>NUCLEOTIDE SEQUENCE [LARGE SCALE GENOMIC DNA]</scope>
    <source>
        <strain evidence="7">Lor287</strain>
    </source>
</reference>
<dbReference type="Pfam" id="PF14226">
    <property type="entry name" value="DIOX_N"/>
    <property type="match status" value="1"/>
</dbReference>
<protein>
    <submittedName>
        <fullName evidence="7">Leucoanthocyanidin dioxygenase</fullName>
    </submittedName>
</protein>
<dbReference type="Gene3D" id="2.60.120.330">
    <property type="entry name" value="B-lactam Antibiotic, Isopenicillin N Synthase, Chain"/>
    <property type="match status" value="1"/>
</dbReference>
<organism evidence="7 8">
    <name type="scientific">Platanthera zijinensis</name>
    <dbReference type="NCBI Taxonomy" id="2320716"/>
    <lineage>
        <taxon>Eukaryota</taxon>
        <taxon>Viridiplantae</taxon>
        <taxon>Streptophyta</taxon>
        <taxon>Embryophyta</taxon>
        <taxon>Tracheophyta</taxon>
        <taxon>Spermatophyta</taxon>
        <taxon>Magnoliopsida</taxon>
        <taxon>Liliopsida</taxon>
        <taxon>Asparagales</taxon>
        <taxon>Orchidaceae</taxon>
        <taxon>Orchidoideae</taxon>
        <taxon>Orchideae</taxon>
        <taxon>Orchidinae</taxon>
        <taxon>Platanthera</taxon>
    </lineage>
</organism>
<feature type="domain" description="Fe2OG dioxygenase" evidence="6">
    <location>
        <begin position="121"/>
        <end position="223"/>
    </location>
</feature>
<dbReference type="InterPro" id="IPR026992">
    <property type="entry name" value="DIOX_N"/>
</dbReference>
<dbReference type="GO" id="GO:0051213">
    <property type="term" value="F:dioxygenase activity"/>
    <property type="evidence" value="ECO:0007669"/>
    <property type="project" value="UniProtKB-KW"/>
</dbReference>
<dbReference type="InterPro" id="IPR005123">
    <property type="entry name" value="Oxoglu/Fe-dep_dioxygenase_dom"/>
</dbReference>
<evidence type="ECO:0000259" key="6">
    <source>
        <dbReference type="PROSITE" id="PS51471"/>
    </source>
</evidence>
<evidence type="ECO:0000256" key="5">
    <source>
        <dbReference type="RuleBase" id="RU003682"/>
    </source>
</evidence>
<keyword evidence="8" id="KW-1185">Reference proteome</keyword>
<gene>
    <name evidence="7" type="primary">ANS</name>
    <name evidence="7" type="ORF">KSP39_PZI016673</name>
</gene>
<sequence length="327" mass="36542">MVVNHGVPEDLQRRMIEAYSDFFDMKDEEKQRYNGERIFDPIAYNTSFSRTGTEVLYWRDTLTTKVHPTFHSPDQPQNFRLSSEEFARQTREITKQLLGAICESLGLEKNRMESSLSLECCYQTMLASLYPPCPQPDLALGLPPHSDSGLLTLIMQSRSSFSGLQVQHCGKWVPVQPILPNSFCIFVSDLLQIFSNGKFKSVVHRGMVDKRSSRLSVASLIGPPLEGVLVSPAHELVEAETKPDAYGGITYELIIYQPPQPPHHHTRARKRGSIKSRVLLSMSREMAVGSMSREMIVVDVTGHVTEDACRLDERGGCVSGDGRAGEG</sequence>
<evidence type="ECO:0000256" key="3">
    <source>
        <dbReference type="ARBA" id="ARBA00023002"/>
    </source>
</evidence>